<reference evidence="2 3" key="1">
    <citation type="submission" date="2020-02" db="EMBL/GenBank/DDBJ databases">
        <authorList>
            <person name="Dziuba M."/>
            <person name="Kuznetsov B."/>
            <person name="Mardanov A."/>
            <person name="Ravin N."/>
            <person name="Grouzdev D."/>
        </authorList>
    </citation>
    <scope>NUCLEOTIDE SEQUENCE [LARGE SCALE GENOMIC DNA]</scope>
    <source>
        <strain evidence="2 3">SpK</strain>
    </source>
</reference>
<dbReference type="InterPro" id="IPR000994">
    <property type="entry name" value="Pept_M24"/>
</dbReference>
<dbReference type="Gene3D" id="3.90.230.10">
    <property type="entry name" value="Creatinase/methionine aminopeptidase superfamily"/>
    <property type="match status" value="1"/>
</dbReference>
<sequence>MTLIHPLENVGTAFDRDKMLEVRTLVRQAVDDIAANVRPGMVEEDAVAMARTLLAERGMVRNWHDVYVRFGTNTTKTFGAPSDAGVVLGETDVFFVDIGPVWKKWEGDAGDTFVVGDDPDMRRGAEDARTIFHLTRQEWLRRPASGRELYEFAARQAAERGWKLNLDLSGHRLADFPHAAIHDGPLAEVDFHPSSLLWVLEIHLLHPQRPFGTFFEDMLLEDSFF</sequence>
<keyword evidence="3" id="KW-1185">Reference proteome</keyword>
<dbReference type="PANTHER" id="PTHR46112">
    <property type="entry name" value="AMINOPEPTIDASE"/>
    <property type="match status" value="1"/>
</dbReference>
<gene>
    <name evidence="2" type="ORF">G4223_12945</name>
</gene>
<keyword evidence="2" id="KW-0031">Aminopeptidase</keyword>
<organism evidence="2 3">
    <name type="scientific">Magnetospirillum aberrantis SpK</name>
    <dbReference type="NCBI Taxonomy" id="908842"/>
    <lineage>
        <taxon>Bacteria</taxon>
        <taxon>Pseudomonadati</taxon>
        <taxon>Pseudomonadota</taxon>
        <taxon>Alphaproteobacteria</taxon>
        <taxon>Rhodospirillales</taxon>
        <taxon>Rhodospirillaceae</taxon>
        <taxon>Magnetospirillum</taxon>
    </lineage>
</organism>
<evidence type="ECO:0000313" key="3">
    <source>
        <dbReference type="Proteomes" id="UP000480684"/>
    </source>
</evidence>
<name>A0A7C9QUM3_9PROT</name>
<keyword evidence="2" id="KW-0645">Protease</keyword>
<evidence type="ECO:0000313" key="2">
    <source>
        <dbReference type="EMBL" id="NFV81018.1"/>
    </source>
</evidence>
<dbReference type="InterPro" id="IPR050659">
    <property type="entry name" value="Peptidase_M24B"/>
</dbReference>
<dbReference type="PANTHER" id="PTHR46112:SF8">
    <property type="entry name" value="CYTOPLASMIC PEPTIDASE PEPQ-RELATED"/>
    <property type="match status" value="1"/>
</dbReference>
<dbReference type="InterPro" id="IPR036005">
    <property type="entry name" value="Creatinase/aminopeptidase-like"/>
</dbReference>
<dbReference type="CDD" id="cd01066">
    <property type="entry name" value="APP_MetAP"/>
    <property type="match status" value="1"/>
</dbReference>
<dbReference type="GO" id="GO:0004177">
    <property type="term" value="F:aminopeptidase activity"/>
    <property type="evidence" value="ECO:0007669"/>
    <property type="project" value="UniProtKB-KW"/>
</dbReference>
<feature type="domain" description="Peptidase M24" evidence="1">
    <location>
        <begin position="18"/>
        <end position="184"/>
    </location>
</feature>
<proteinExistence type="predicted"/>
<keyword evidence="2" id="KW-0378">Hydrolase</keyword>
<dbReference type="AlphaFoldDB" id="A0A7C9QUM3"/>
<dbReference type="EMBL" id="JAAIYP010000038">
    <property type="protein sequence ID" value="NFV81018.1"/>
    <property type="molecule type" value="Genomic_DNA"/>
</dbReference>
<evidence type="ECO:0000259" key="1">
    <source>
        <dbReference type="Pfam" id="PF00557"/>
    </source>
</evidence>
<dbReference type="Proteomes" id="UP000480684">
    <property type="component" value="Unassembled WGS sequence"/>
</dbReference>
<comment type="caution">
    <text evidence="2">The sequence shown here is derived from an EMBL/GenBank/DDBJ whole genome shotgun (WGS) entry which is preliminary data.</text>
</comment>
<dbReference type="RefSeq" id="WP_163680277.1">
    <property type="nucleotide sequence ID" value="NZ_JAAIYP010000038.1"/>
</dbReference>
<accession>A0A7C9QUM3</accession>
<dbReference type="SUPFAM" id="SSF55920">
    <property type="entry name" value="Creatinase/aminopeptidase"/>
    <property type="match status" value="1"/>
</dbReference>
<dbReference type="Pfam" id="PF00557">
    <property type="entry name" value="Peptidase_M24"/>
    <property type="match status" value="1"/>
</dbReference>
<protein>
    <submittedName>
        <fullName evidence="2">Aminopeptidase P family protein</fullName>
    </submittedName>
</protein>